<reference evidence="1 2" key="1">
    <citation type="journal article" date="2020" name="ISME J.">
        <title>Uncovering the hidden diversity of litter-decomposition mechanisms in mushroom-forming fungi.</title>
        <authorList>
            <person name="Floudas D."/>
            <person name="Bentzer J."/>
            <person name="Ahren D."/>
            <person name="Johansson T."/>
            <person name="Persson P."/>
            <person name="Tunlid A."/>
        </authorList>
    </citation>
    <scope>NUCLEOTIDE SEQUENCE [LARGE SCALE GENOMIC DNA]</scope>
    <source>
        <strain evidence="1 2">CBS 661.87</strain>
    </source>
</reference>
<organism evidence="1 2">
    <name type="scientific">Tricholomella constricta</name>
    <dbReference type="NCBI Taxonomy" id="117010"/>
    <lineage>
        <taxon>Eukaryota</taxon>
        <taxon>Fungi</taxon>
        <taxon>Dikarya</taxon>
        <taxon>Basidiomycota</taxon>
        <taxon>Agaricomycotina</taxon>
        <taxon>Agaricomycetes</taxon>
        <taxon>Agaricomycetidae</taxon>
        <taxon>Agaricales</taxon>
        <taxon>Tricholomatineae</taxon>
        <taxon>Lyophyllaceae</taxon>
        <taxon>Tricholomella</taxon>
    </lineage>
</organism>
<dbReference type="InterPro" id="IPR036397">
    <property type="entry name" value="RNaseH_sf"/>
</dbReference>
<dbReference type="GO" id="GO:0003676">
    <property type="term" value="F:nucleic acid binding"/>
    <property type="evidence" value="ECO:0007669"/>
    <property type="project" value="InterPro"/>
</dbReference>
<accession>A0A8H5GQ91</accession>
<keyword evidence="2" id="KW-1185">Reference proteome</keyword>
<comment type="caution">
    <text evidence="1">The sequence shown here is derived from an EMBL/GenBank/DDBJ whole genome shotgun (WGS) entry which is preliminary data.</text>
</comment>
<evidence type="ECO:0008006" key="3">
    <source>
        <dbReference type="Google" id="ProtNLM"/>
    </source>
</evidence>
<evidence type="ECO:0000313" key="1">
    <source>
        <dbReference type="EMBL" id="KAF5368760.1"/>
    </source>
</evidence>
<sequence>MVTPSVRQAADRVTADPFSWPKPLDLPTLRSLLSWGNARPTPGPDGWEKWFVKLLSDRALSIVLRLTNYTISNSHFPSSVKDTNSSTIHKRGPPLHLSNYRGIACNNFLLNLPFAWLNTLLGPYVVRHGIIPKCQIATQPGVQGRDLISFVAQIQKHADRTRTPLYILQRDQKKGFDMLQPDGFYDAVLAYGLPRAIIDLDKSSQQQVPYRVKTAYGFTEPFIVDGVTKQGGSLSPLKCTLTTSLGSRWLSDLQHNQPGELHIRSINHGRHGVPHVPSEASELRVSMIEAMDDSLLLYSSIPLLLSMARDADRFQATYGWETEWRKSAFYAYNSPFYPNSSPNPTISIPSVDFANPSSPTTFMNDVRVVTSHTVFLRMPIDRPDLHFQHIHDLISDFTFPLLYRRLPLTALRRLIAQCLISKVRPLLAFQPLPADLAGRLDRLIAHKVHEYLGFPFQFNSLFLFTPLSLRGFDFPSIVLLNSALAAAGLQRDLNHHISPFRQMAHVTLSDWTCQFNGCVSPLAVAYPLRHPAPHFASKQVPVAWVIARTVLANLQISILPTDLSHILDGSVHILHLYNLCRAQPSYNLPQDFIPIRTFANFARQGFTLLRDFGQWSHHPSLLIPLAFQPHQQFSHTNPCLRRDWVLFDTWLRCLANFLPDLSSPDPLLLLPRPTRQNLSENLLVEHLHRAPTLLNHQAPDTLYASDASMVSVPFTSRHTTSSVIFAVVANSSVLTLSLSNFRNSASILAGEAYGIAAAYVLALHQHTSRPPSQNITIFTDHLASVKTITSVLHSQPHTLLRKPSRSLYRWAANLHARFLQLDTPIDLHHVKAHTASSSVPAQLNRLADHAATSAQKSLIPIPPAPLPTFYMDQFSVFSPYDGWIETDLSRHIQRILAISLSSINPLLNHYSSLLYDRRAPPDFPYTRSTSSFSAVVQLYLRAHQLDTASRLSARLRSSEQPYCRFGCTSLEGARHIFVRCPRFAPLRDEANKTIVSATPTLLDAFGVPAQYQTCTLEHACTISHDSQSWPTGYAMYYYGVLPDIDDITRDLNHASLPSLKVERLRLRIAATWHTALIRLAGRIWGIIKRTSSTSSPNSPDNRPRKPLITLPRHLSHIPLLIKSQRFSIIISDT</sequence>
<dbReference type="EMBL" id="JAACJP010000058">
    <property type="protein sequence ID" value="KAF5368760.1"/>
    <property type="molecule type" value="Genomic_DNA"/>
</dbReference>
<evidence type="ECO:0000313" key="2">
    <source>
        <dbReference type="Proteomes" id="UP000565441"/>
    </source>
</evidence>
<proteinExistence type="predicted"/>
<dbReference type="Gene3D" id="3.30.420.10">
    <property type="entry name" value="Ribonuclease H-like superfamily/Ribonuclease H"/>
    <property type="match status" value="1"/>
</dbReference>
<name>A0A8H5GQ91_9AGAR</name>
<dbReference type="AlphaFoldDB" id="A0A8H5GQ91"/>
<protein>
    <recommendedName>
        <fullName evidence="3">Reverse transcriptase domain-containing protein</fullName>
    </recommendedName>
</protein>
<gene>
    <name evidence="1" type="ORF">D9615_010404</name>
</gene>
<dbReference type="Proteomes" id="UP000565441">
    <property type="component" value="Unassembled WGS sequence"/>
</dbReference>
<dbReference type="OrthoDB" id="445826at2759"/>